<gene>
    <name evidence="2" type="ORF">SDC9_129452</name>
</gene>
<organism evidence="2">
    <name type="scientific">bioreactor metagenome</name>
    <dbReference type="NCBI Taxonomy" id="1076179"/>
    <lineage>
        <taxon>unclassified sequences</taxon>
        <taxon>metagenomes</taxon>
        <taxon>ecological metagenomes</taxon>
    </lineage>
</organism>
<evidence type="ECO:0000313" key="2">
    <source>
        <dbReference type="EMBL" id="MPM82391.1"/>
    </source>
</evidence>
<sequence>MSHQQGVGADRADHQRQHQRILGIGAPVGGLDPHGADVTQTALAPGADAFAAGDDLAGGGVDHLQPATHQAVHRPGVPEQRRHVRHLGDPGTAQLGDQVVDRHGRHDALPHRGDELGHPGRGGGHHDESIGAGEHHPVTRCVRDAPGADGRPTLGVAALLRVLNRHHPSCTSTTTTDTLSRAP</sequence>
<comment type="caution">
    <text evidence="2">The sequence shown here is derived from an EMBL/GenBank/DDBJ whole genome shotgun (WGS) entry which is preliminary data.</text>
</comment>
<protein>
    <submittedName>
        <fullName evidence="2">Uncharacterized protein</fullName>
    </submittedName>
</protein>
<dbReference type="AlphaFoldDB" id="A0A645CZU1"/>
<accession>A0A645CZU1</accession>
<dbReference type="EMBL" id="VSSQ01031489">
    <property type="protein sequence ID" value="MPM82391.1"/>
    <property type="molecule type" value="Genomic_DNA"/>
</dbReference>
<proteinExistence type="predicted"/>
<name>A0A645CZU1_9ZZZZ</name>
<reference evidence="2" key="1">
    <citation type="submission" date="2019-08" db="EMBL/GenBank/DDBJ databases">
        <authorList>
            <person name="Kucharzyk K."/>
            <person name="Murdoch R.W."/>
            <person name="Higgins S."/>
            <person name="Loffler F."/>
        </authorList>
    </citation>
    <scope>NUCLEOTIDE SEQUENCE</scope>
</reference>
<feature type="region of interest" description="Disordered" evidence="1">
    <location>
        <begin position="105"/>
        <end position="134"/>
    </location>
</feature>
<evidence type="ECO:0000256" key="1">
    <source>
        <dbReference type="SAM" id="MobiDB-lite"/>
    </source>
</evidence>